<comment type="subunit">
    <text evidence="14">Interacts with GRWD1 and members of the heat shock protein 90 and 70 families; these proteins may possibly be methylation substrates for the enzyme.</text>
</comment>
<dbReference type="EC" id="2.1.1.85" evidence="3"/>
<evidence type="ECO:0000256" key="14">
    <source>
        <dbReference type="ARBA" id="ARBA00062963"/>
    </source>
</evidence>
<dbReference type="AlphaFoldDB" id="B4Q918"/>
<accession>B4Q918</accession>
<dbReference type="InterPro" id="IPR029063">
    <property type="entry name" value="SAM-dependent_MTases_sf"/>
</dbReference>
<evidence type="ECO:0000256" key="2">
    <source>
        <dbReference type="ARBA" id="ARBA00004604"/>
    </source>
</evidence>
<gene>
    <name evidence="18" type="primary">Dsim\GD23200</name>
    <name evidence="18" type="ORF">Dsim_GD23200</name>
    <name evidence="19" type="ORF">Dsimw501_GD23200</name>
</gene>
<dbReference type="GO" id="GO:0005730">
    <property type="term" value="C:nucleolus"/>
    <property type="evidence" value="ECO:0007669"/>
    <property type="project" value="UniProtKB-SubCell"/>
</dbReference>
<dbReference type="KEGG" id="dsi:Dsimw501_GD23200"/>
<evidence type="ECO:0000256" key="3">
    <source>
        <dbReference type="ARBA" id="ARBA00012533"/>
    </source>
</evidence>
<dbReference type="PANTHER" id="PTHR14614">
    <property type="entry name" value="HEPATOCELLULAR CARCINOMA-ASSOCIATED ANTIGEN"/>
    <property type="match status" value="1"/>
</dbReference>
<evidence type="ECO:0000256" key="11">
    <source>
        <dbReference type="ARBA" id="ARBA00038126"/>
    </source>
</evidence>
<evidence type="ECO:0000256" key="5">
    <source>
        <dbReference type="ARBA" id="ARBA00022490"/>
    </source>
</evidence>
<dbReference type="GO" id="GO:0032259">
    <property type="term" value="P:methylation"/>
    <property type="evidence" value="ECO:0007669"/>
    <property type="project" value="UniProtKB-KW"/>
</dbReference>
<keyword evidence="4" id="KW-0488">Methylation</keyword>
<dbReference type="SUPFAM" id="SSF53335">
    <property type="entry name" value="S-adenosyl-L-methionine-dependent methyltransferases"/>
    <property type="match status" value="1"/>
</dbReference>
<evidence type="ECO:0000256" key="6">
    <source>
        <dbReference type="ARBA" id="ARBA00022553"/>
    </source>
</evidence>
<dbReference type="SMR" id="B4Q918"/>
<dbReference type="PANTHER" id="PTHR14614:SF39">
    <property type="entry name" value="HISTIDINE PROTEIN METHYLTRANSFERASE 1 HOMOLOG"/>
    <property type="match status" value="1"/>
</dbReference>
<dbReference type="Proteomes" id="UP000035880">
    <property type="component" value="Chromosome 2L"/>
</dbReference>
<evidence type="ECO:0000256" key="9">
    <source>
        <dbReference type="ARBA" id="ARBA00022691"/>
    </source>
</evidence>
<dbReference type="Gene3D" id="3.40.50.150">
    <property type="entry name" value="Vaccinia Virus protein VP39"/>
    <property type="match status" value="1"/>
</dbReference>
<comment type="subcellular location">
    <subcellularLocation>
        <location evidence="1">Cytoplasm</location>
        <location evidence="1">Cytosol</location>
    </subcellularLocation>
    <subcellularLocation>
        <location evidence="2">Nucleus</location>
        <location evidence="2">Nucleolus</location>
    </subcellularLocation>
</comment>
<evidence type="ECO:0000313" key="18">
    <source>
        <dbReference type="EMBL" id="EDX03557.1"/>
    </source>
</evidence>
<reference evidence="19" key="3">
    <citation type="journal article" date="2013" name="Genome Res.">
        <title>A second-generation assembly of the Drosophila simulans genome provides new insights into patterns of lineage-specific divergence.</title>
        <authorList>
            <person name="Hu T.T."/>
            <person name="Eisen M.B."/>
            <person name="Thornton K.R."/>
            <person name="Andolfatto P."/>
        </authorList>
    </citation>
    <scope>NUCLEOTIDE SEQUENCE [LARGE SCALE GENOMIC DNA]</scope>
    <source>
        <strain evidence="19">W501</strain>
    </source>
</reference>
<dbReference type="OrthoDB" id="1723750at2759"/>
<evidence type="ECO:0000313" key="20">
    <source>
        <dbReference type="Proteomes" id="UP000000304"/>
    </source>
</evidence>
<evidence type="ECO:0000313" key="19">
    <source>
        <dbReference type="EMBL" id="KMY87806.1"/>
    </source>
</evidence>
<evidence type="ECO:0000256" key="13">
    <source>
        <dbReference type="ARBA" id="ARBA00057595"/>
    </source>
</evidence>
<proteinExistence type="inferred from homology"/>
<protein>
    <recommendedName>
        <fullName evidence="15">Histidine protein methyltransferase 1 homolog</fullName>
        <ecNumber evidence="3">2.1.1.85</ecNumber>
    </recommendedName>
    <alternativeName>
        <fullName evidence="16">Methyltransferase-like protein 18</fullName>
    </alternativeName>
</protein>
<evidence type="ECO:0000256" key="4">
    <source>
        <dbReference type="ARBA" id="ARBA00022481"/>
    </source>
</evidence>
<reference evidence="19" key="4">
    <citation type="submission" date="2014-06" db="EMBL/GenBank/DDBJ databases">
        <authorList>
            <person name="Hu T."/>
            <person name="Eisen M.B."/>
            <person name="Thornton K.R."/>
            <person name="Andolfatto P."/>
        </authorList>
    </citation>
    <scope>NUCLEOTIDE SEQUENCE</scope>
    <source>
        <strain evidence="19">W501</strain>
    </source>
</reference>
<dbReference type="CDD" id="cd02440">
    <property type="entry name" value="AdoMet_MTases"/>
    <property type="match status" value="1"/>
</dbReference>
<keyword evidence="7" id="KW-0489">Methyltransferase</keyword>
<dbReference type="GO" id="GO:0018064">
    <property type="term" value="F:protein-L-histidine N-tele-methyltransferase activity"/>
    <property type="evidence" value="ECO:0007669"/>
    <property type="project" value="UniProtKB-EC"/>
</dbReference>
<evidence type="ECO:0000256" key="17">
    <source>
        <dbReference type="SAM" id="MobiDB-lite"/>
    </source>
</evidence>
<dbReference type="InterPro" id="IPR019410">
    <property type="entry name" value="Methyltransf_16"/>
</dbReference>
<organism evidence="18 20">
    <name type="scientific">Drosophila simulans</name>
    <name type="common">Fruit fly</name>
    <dbReference type="NCBI Taxonomy" id="7240"/>
    <lineage>
        <taxon>Eukaryota</taxon>
        <taxon>Metazoa</taxon>
        <taxon>Ecdysozoa</taxon>
        <taxon>Arthropoda</taxon>
        <taxon>Hexapoda</taxon>
        <taxon>Insecta</taxon>
        <taxon>Pterygota</taxon>
        <taxon>Neoptera</taxon>
        <taxon>Endopterygota</taxon>
        <taxon>Diptera</taxon>
        <taxon>Brachycera</taxon>
        <taxon>Muscomorpha</taxon>
        <taxon>Ephydroidea</taxon>
        <taxon>Drosophilidae</taxon>
        <taxon>Drosophila</taxon>
        <taxon>Sophophora</taxon>
    </lineage>
</organism>
<sequence length="307" mass="35173">MFKFNFDVKAESSEDPEAVKTDIFSKQENSEERESGITKDIDWYQSEKVQPLDNIISAMDFYELNAKEMEVGKTTIKHLVAGFLLEDLKEQSHLVNLDLRKSEEKHSDLISGVYEGGAKIWECTEDLLLYLSEKYEDSFWKEKRVLDLGCGCGLLGIYAMKHGARVDFQDYNKDVLEYITYPNILLNVDDSLSEDEKLKFLDNSTTLYSGDWSHFAELTRDVEKYDLILTSETIYNIANQQKLLDTFAGRLKSDGVILVAAKSHYFGVGGGLEQFSEIIRLGNVFQSESVWQADENLKRGILQLKFK</sequence>
<dbReference type="GO" id="GO:0005829">
    <property type="term" value="C:cytosol"/>
    <property type="evidence" value="ECO:0007669"/>
    <property type="project" value="UniProtKB-SubCell"/>
</dbReference>
<comment type="catalytic activity">
    <reaction evidence="12">
        <text>L-histidyl-[protein] + S-adenosyl-L-methionine = N(tele)-methyl-L-histidyl-[protein] + S-adenosyl-L-homocysteine + H(+)</text>
        <dbReference type="Rhea" id="RHEA:19369"/>
        <dbReference type="Rhea" id="RHEA-COMP:9745"/>
        <dbReference type="Rhea" id="RHEA-COMP:11600"/>
        <dbReference type="ChEBI" id="CHEBI:15378"/>
        <dbReference type="ChEBI" id="CHEBI:16367"/>
        <dbReference type="ChEBI" id="CHEBI:29979"/>
        <dbReference type="ChEBI" id="CHEBI:57856"/>
        <dbReference type="ChEBI" id="CHEBI:59789"/>
        <dbReference type="EC" id="2.1.1.85"/>
    </reaction>
    <physiologicalReaction direction="left-to-right" evidence="12">
        <dbReference type="Rhea" id="RHEA:19370"/>
    </physiologicalReaction>
</comment>
<dbReference type="FunFam" id="3.40.50.150:FF:000268">
    <property type="entry name" value="Histidine protein methyltransferase 1 homolog"/>
    <property type="match status" value="1"/>
</dbReference>
<evidence type="ECO:0000256" key="1">
    <source>
        <dbReference type="ARBA" id="ARBA00004514"/>
    </source>
</evidence>
<evidence type="ECO:0000256" key="7">
    <source>
        <dbReference type="ARBA" id="ARBA00022603"/>
    </source>
</evidence>
<feature type="region of interest" description="Disordered" evidence="17">
    <location>
        <begin position="1"/>
        <end position="37"/>
    </location>
</feature>
<dbReference type="OMA" id="FQSESVW"/>
<dbReference type="Bgee" id="FBgn0194589">
    <property type="expression patterns" value="Expressed in embryo and 3 other cell types or tissues"/>
</dbReference>
<reference evidence="18 20" key="1">
    <citation type="journal article" date="2007" name="Nature">
        <title>Evolution of genes and genomes on the Drosophila phylogeny.</title>
        <authorList>
            <consortium name="Drosophila 12 Genomes Consortium"/>
            <person name="Clark A.G."/>
            <person name="Eisen M.B."/>
            <person name="Smith D.R."/>
            <person name="Bergman C.M."/>
            <person name="Oliver B."/>
            <person name="Markow T.A."/>
            <person name="Kaufman T.C."/>
            <person name="Kellis M."/>
            <person name="Gelbart W."/>
            <person name="Iyer V.N."/>
            <person name="Pollard D.A."/>
            <person name="Sackton T.B."/>
            <person name="Larracuente A.M."/>
            <person name="Singh N.D."/>
            <person name="Abad J.P."/>
            <person name="Abt D.N."/>
            <person name="Adryan B."/>
            <person name="Aguade M."/>
            <person name="Akashi H."/>
            <person name="Anderson W.W."/>
            <person name="Aquadro C.F."/>
            <person name="Ardell D.H."/>
            <person name="Arguello R."/>
            <person name="Artieri C.G."/>
            <person name="Barbash D.A."/>
            <person name="Barker D."/>
            <person name="Barsanti P."/>
            <person name="Batterham P."/>
            <person name="Batzoglou S."/>
            <person name="Begun D."/>
            <person name="Bhutkar A."/>
            <person name="Blanco E."/>
            <person name="Bosak S.A."/>
            <person name="Bradley R.K."/>
            <person name="Brand A.D."/>
            <person name="Brent M.R."/>
            <person name="Brooks A.N."/>
            <person name="Brown R.H."/>
            <person name="Butlin R.K."/>
            <person name="Caggese C."/>
            <person name="Calvi B.R."/>
            <person name="Bernardo de Carvalho A."/>
            <person name="Caspi A."/>
            <person name="Castrezana S."/>
            <person name="Celniker S.E."/>
            <person name="Chang J.L."/>
            <person name="Chapple C."/>
            <person name="Chatterji S."/>
            <person name="Chinwalla A."/>
            <person name="Civetta A."/>
            <person name="Clifton S.W."/>
            <person name="Comeron J.M."/>
            <person name="Costello J.C."/>
            <person name="Coyne J.A."/>
            <person name="Daub J."/>
            <person name="David R.G."/>
            <person name="Delcher A.L."/>
            <person name="Delehaunty K."/>
            <person name="Do C.B."/>
            <person name="Ebling H."/>
            <person name="Edwards K."/>
            <person name="Eickbush T."/>
            <person name="Evans J.D."/>
            <person name="Filipski A."/>
            <person name="Findeiss S."/>
            <person name="Freyhult E."/>
            <person name="Fulton L."/>
            <person name="Fulton R."/>
            <person name="Garcia A.C."/>
            <person name="Gardiner A."/>
            <person name="Garfield D.A."/>
            <person name="Garvin B.E."/>
            <person name="Gibson G."/>
            <person name="Gilbert D."/>
            <person name="Gnerre S."/>
            <person name="Godfrey J."/>
            <person name="Good R."/>
            <person name="Gotea V."/>
            <person name="Gravely B."/>
            <person name="Greenberg A.J."/>
            <person name="Griffiths-Jones S."/>
            <person name="Gross S."/>
            <person name="Guigo R."/>
            <person name="Gustafson E.A."/>
            <person name="Haerty W."/>
            <person name="Hahn M.W."/>
            <person name="Halligan D.L."/>
            <person name="Halpern A.L."/>
            <person name="Halter G.M."/>
            <person name="Han M.V."/>
            <person name="Heger A."/>
            <person name="Hillier L."/>
            <person name="Hinrichs A.S."/>
            <person name="Holmes I."/>
            <person name="Hoskins R.A."/>
            <person name="Hubisz M.J."/>
            <person name="Hultmark D."/>
            <person name="Huntley M.A."/>
            <person name="Jaffe D.B."/>
            <person name="Jagadeeshan S."/>
            <person name="Jeck W.R."/>
            <person name="Johnson J."/>
            <person name="Jones C.D."/>
            <person name="Jordan W.C."/>
            <person name="Karpen G.H."/>
            <person name="Kataoka E."/>
            <person name="Keightley P.D."/>
            <person name="Kheradpour P."/>
            <person name="Kirkness E.F."/>
            <person name="Koerich L.B."/>
            <person name="Kristiansen K."/>
            <person name="Kudrna D."/>
            <person name="Kulathinal R.J."/>
            <person name="Kumar S."/>
            <person name="Kwok R."/>
            <person name="Lander E."/>
            <person name="Langley C.H."/>
            <person name="Lapoint R."/>
            <person name="Lazzaro B.P."/>
            <person name="Lee S.J."/>
            <person name="Levesque L."/>
            <person name="Li R."/>
            <person name="Lin C.F."/>
            <person name="Lin M.F."/>
            <person name="Lindblad-Toh K."/>
            <person name="Llopart A."/>
            <person name="Long M."/>
            <person name="Low L."/>
            <person name="Lozovsky E."/>
            <person name="Lu J."/>
            <person name="Luo M."/>
            <person name="Machado C.A."/>
            <person name="Makalowski W."/>
            <person name="Marzo M."/>
            <person name="Matsuda M."/>
            <person name="Matzkin L."/>
            <person name="McAllister B."/>
            <person name="McBride C.S."/>
            <person name="McKernan B."/>
            <person name="McKernan K."/>
            <person name="Mendez-Lago M."/>
            <person name="Minx P."/>
            <person name="Mollenhauer M.U."/>
            <person name="Montooth K."/>
            <person name="Mount S.M."/>
            <person name="Mu X."/>
            <person name="Myers E."/>
            <person name="Negre B."/>
            <person name="Newfeld S."/>
            <person name="Nielsen R."/>
            <person name="Noor M.A."/>
            <person name="O'Grady P."/>
            <person name="Pachter L."/>
            <person name="Papaceit M."/>
            <person name="Parisi M.J."/>
            <person name="Parisi M."/>
            <person name="Parts L."/>
            <person name="Pedersen J.S."/>
            <person name="Pesole G."/>
            <person name="Phillippy A.M."/>
            <person name="Ponting C.P."/>
            <person name="Pop M."/>
            <person name="Porcelli D."/>
            <person name="Powell J.R."/>
            <person name="Prohaska S."/>
            <person name="Pruitt K."/>
            <person name="Puig M."/>
            <person name="Quesneville H."/>
            <person name="Ram K.R."/>
            <person name="Rand D."/>
            <person name="Rasmussen M.D."/>
            <person name="Reed L.K."/>
            <person name="Reenan R."/>
            <person name="Reily A."/>
            <person name="Remington K.A."/>
            <person name="Rieger T.T."/>
            <person name="Ritchie M.G."/>
            <person name="Robin C."/>
            <person name="Rogers Y.H."/>
            <person name="Rohde C."/>
            <person name="Rozas J."/>
            <person name="Rubenfield M.J."/>
            <person name="Ruiz A."/>
            <person name="Russo S."/>
            <person name="Salzberg S.L."/>
            <person name="Sanchez-Gracia A."/>
            <person name="Saranga D.J."/>
            <person name="Sato H."/>
            <person name="Schaeffer S.W."/>
            <person name="Schatz M.C."/>
            <person name="Schlenke T."/>
            <person name="Schwartz R."/>
            <person name="Segarra C."/>
            <person name="Singh R.S."/>
            <person name="Sirot L."/>
            <person name="Sirota M."/>
            <person name="Sisneros N.B."/>
            <person name="Smith C.D."/>
            <person name="Smith T.F."/>
            <person name="Spieth J."/>
            <person name="Stage D.E."/>
            <person name="Stark A."/>
            <person name="Stephan W."/>
            <person name="Strausberg R.L."/>
            <person name="Strempel S."/>
            <person name="Sturgill D."/>
            <person name="Sutton G."/>
            <person name="Sutton G.G."/>
            <person name="Tao W."/>
            <person name="Teichmann S."/>
            <person name="Tobari Y.N."/>
            <person name="Tomimura Y."/>
            <person name="Tsolas J.M."/>
            <person name="Valente V.L."/>
            <person name="Venter E."/>
            <person name="Venter J.C."/>
            <person name="Vicario S."/>
            <person name="Vieira F.G."/>
            <person name="Vilella A.J."/>
            <person name="Villasante A."/>
            <person name="Walenz B."/>
            <person name="Wang J."/>
            <person name="Wasserman M."/>
            <person name="Watts T."/>
            <person name="Wilson D."/>
            <person name="Wilson R.K."/>
            <person name="Wing R.A."/>
            <person name="Wolfner M.F."/>
            <person name="Wong A."/>
            <person name="Wong G.K."/>
            <person name="Wu C.I."/>
            <person name="Wu G."/>
            <person name="Yamamoto D."/>
            <person name="Yang H.P."/>
            <person name="Yang S.P."/>
            <person name="Yorke J.A."/>
            <person name="Yoshida K."/>
            <person name="Zdobnov E."/>
            <person name="Zhang P."/>
            <person name="Zhang Y."/>
            <person name="Zimin A.V."/>
            <person name="Baldwin J."/>
            <person name="Abdouelleil A."/>
            <person name="Abdulkadir J."/>
            <person name="Abebe A."/>
            <person name="Abera B."/>
            <person name="Abreu J."/>
            <person name="Acer S.C."/>
            <person name="Aftuck L."/>
            <person name="Alexander A."/>
            <person name="An P."/>
            <person name="Anderson E."/>
            <person name="Anderson S."/>
            <person name="Arachi H."/>
            <person name="Azer M."/>
            <person name="Bachantsang P."/>
            <person name="Barry A."/>
            <person name="Bayul T."/>
            <person name="Berlin A."/>
            <person name="Bessette D."/>
            <person name="Bloom T."/>
            <person name="Blye J."/>
            <person name="Boguslavskiy L."/>
            <person name="Bonnet C."/>
            <person name="Boukhgalter B."/>
            <person name="Bourzgui I."/>
            <person name="Brown A."/>
            <person name="Cahill P."/>
            <person name="Channer S."/>
            <person name="Cheshatsang Y."/>
            <person name="Chuda L."/>
            <person name="Citroen M."/>
            <person name="Collymore A."/>
            <person name="Cooke P."/>
            <person name="Costello M."/>
            <person name="D'Aco K."/>
            <person name="Daza R."/>
            <person name="De Haan G."/>
            <person name="DeGray S."/>
            <person name="DeMaso C."/>
            <person name="Dhargay N."/>
            <person name="Dooley K."/>
            <person name="Dooley E."/>
            <person name="Doricent M."/>
            <person name="Dorje P."/>
            <person name="Dorjee K."/>
            <person name="Dupes A."/>
            <person name="Elong R."/>
            <person name="Falk J."/>
            <person name="Farina A."/>
            <person name="Faro S."/>
            <person name="Ferguson D."/>
            <person name="Fisher S."/>
            <person name="Foley C.D."/>
            <person name="Franke A."/>
            <person name="Friedrich D."/>
            <person name="Gadbois L."/>
            <person name="Gearin G."/>
            <person name="Gearin C.R."/>
            <person name="Giannoukos G."/>
            <person name="Goode T."/>
            <person name="Graham J."/>
            <person name="Grandbois E."/>
            <person name="Grewal S."/>
            <person name="Gyaltsen K."/>
            <person name="Hafez N."/>
            <person name="Hagos B."/>
            <person name="Hall J."/>
            <person name="Henson C."/>
            <person name="Hollinger A."/>
            <person name="Honan T."/>
            <person name="Huard M.D."/>
            <person name="Hughes L."/>
            <person name="Hurhula B."/>
            <person name="Husby M.E."/>
            <person name="Kamat A."/>
            <person name="Kanga B."/>
            <person name="Kashin S."/>
            <person name="Khazanovich D."/>
            <person name="Kisner P."/>
            <person name="Lance K."/>
            <person name="Lara M."/>
            <person name="Lee W."/>
            <person name="Lennon N."/>
            <person name="Letendre F."/>
            <person name="LeVine R."/>
            <person name="Lipovsky A."/>
            <person name="Liu X."/>
            <person name="Liu J."/>
            <person name="Liu S."/>
            <person name="Lokyitsang T."/>
            <person name="Lokyitsang Y."/>
            <person name="Lubonja R."/>
            <person name="Lui A."/>
            <person name="MacDonald P."/>
            <person name="Magnisalis V."/>
            <person name="Maru K."/>
            <person name="Matthews C."/>
            <person name="McCusker W."/>
            <person name="McDonough S."/>
            <person name="Mehta T."/>
            <person name="Meldrim J."/>
            <person name="Meneus L."/>
            <person name="Mihai O."/>
            <person name="Mihalev A."/>
            <person name="Mihova T."/>
            <person name="Mittelman R."/>
            <person name="Mlenga V."/>
            <person name="Montmayeur A."/>
            <person name="Mulrain L."/>
            <person name="Navidi A."/>
            <person name="Naylor J."/>
            <person name="Negash T."/>
            <person name="Nguyen T."/>
            <person name="Nguyen N."/>
            <person name="Nicol R."/>
            <person name="Norbu C."/>
            <person name="Norbu N."/>
            <person name="Novod N."/>
            <person name="O'Neill B."/>
            <person name="Osman S."/>
            <person name="Markiewicz E."/>
            <person name="Oyono O.L."/>
            <person name="Patti C."/>
            <person name="Phunkhang P."/>
            <person name="Pierre F."/>
            <person name="Priest M."/>
            <person name="Raghuraman S."/>
            <person name="Rege F."/>
            <person name="Reyes R."/>
            <person name="Rise C."/>
            <person name="Rogov P."/>
            <person name="Ross K."/>
            <person name="Ryan E."/>
            <person name="Settipalli S."/>
            <person name="Shea T."/>
            <person name="Sherpa N."/>
            <person name="Shi L."/>
            <person name="Shih D."/>
            <person name="Sparrow T."/>
            <person name="Spaulding J."/>
            <person name="Stalker J."/>
            <person name="Stange-Thomann N."/>
            <person name="Stavropoulos S."/>
            <person name="Stone C."/>
            <person name="Strader C."/>
            <person name="Tesfaye S."/>
            <person name="Thomson T."/>
            <person name="Thoulutsang Y."/>
            <person name="Thoulutsang D."/>
            <person name="Topham K."/>
            <person name="Topping I."/>
            <person name="Tsamla T."/>
            <person name="Vassiliev H."/>
            <person name="Vo A."/>
            <person name="Wangchuk T."/>
            <person name="Wangdi T."/>
            <person name="Weiand M."/>
            <person name="Wilkinson J."/>
            <person name="Wilson A."/>
            <person name="Yadav S."/>
            <person name="Young G."/>
            <person name="Yu Q."/>
            <person name="Zembek L."/>
            <person name="Zhong D."/>
            <person name="Zimmer A."/>
            <person name="Zwirko Z."/>
            <person name="Jaffe D.B."/>
            <person name="Alvarez P."/>
            <person name="Brockman W."/>
            <person name="Butler J."/>
            <person name="Chin C."/>
            <person name="Gnerre S."/>
            <person name="Grabherr M."/>
            <person name="Kleber M."/>
            <person name="Mauceli E."/>
            <person name="MacCallum I."/>
        </authorList>
    </citation>
    <scope>NUCLEOTIDE SEQUENCE [LARGE SCALE GENOMIC DNA]</scope>
    <source>
        <strain evidence="18">Mixed</strain>
        <strain evidence="20">mosaic</strain>
    </source>
</reference>
<evidence type="ECO:0000256" key="16">
    <source>
        <dbReference type="ARBA" id="ARBA00081507"/>
    </source>
</evidence>
<dbReference type="STRING" id="7240.B4Q918"/>
<dbReference type="EMBL" id="CM002910">
    <property type="protein sequence ID" value="KMY87806.1"/>
    <property type="molecule type" value="Genomic_DNA"/>
</dbReference>
<evidence type="ECO:0000256" key="12">
    <source>
        <dbReference type="ARBA" id="ARBA00051226"/>
    </source>
</evidence>
<dbReference type="EMBL" id="CM000361">
    <property type="protein sequence ID" value="EDX03557.1"/>
    <property type="molecule type" value="Genomic_DNA"/>
</dbReference>
<dbReference type="HOGENOM" id="CLU_038704_0_0_1"/>
<keyword evidence="20" id="KW-1185">Reference proteome</keyword>
<dbReference type="Pfam" id="PF10294">
    <property type="entry name" value="Methyltransf_16"/>
    <property type="match status" value="1"/>
</dbReference>
<evidence type="ECO:0000256" key="8">
    <source>
        <dbReference type="ARBA" id="ARBA00022679"/>
    </source>
</evidence>
<evidence type="ECO:0000256" key="15">
    <source>
        <dbReference type="ARBA" id="ARBA00069946"/>
    </source>
</evidence>
<dbReference type="Proteomes" id="UP000000304">
    <property type="component" value="Chromosome 2L"/>
</dbReference>
<reference evidence="18" key="2">
    <citation type="submission" date="2008-06" db="EMBL/GenBank/DDBJ databases">
        <authorList>
            <consortium name="FlyBase"/>
        </authorList>
    </citation>
    <scope>NUCLEOTIDE SEQUENCE</scope>
    <source>
        <strain evidence="18">Mixed</strain>
        <strain evidence="19">W501</strain>
    </source>
</reference>
<keyword evidence="10" id="KW-0539">Nucleus</keyword>
<keyword evidence="9" id="KW-0949">S-adenosyl-L-methionine</keyword>
<evidence type="ECO:0000256" key="10">
    <source>
        <dbReference type="ARBA" id="ARBA00023242"/>
    </source>
</evidence>
<keyword evidence="5" id="KW-0963">Cytoplasm</keyword>
<name>B4Q918_DROSI</name>
<comment type="similarity">
    <text evidence="11">Belongs to the methyltransferase superfamily. METTL18 family.</text>
</comment>
<comment type="function">
    <text evidence="13">Protein-L-histidine N-tele-methyltransferase that specifically monomethylates RPL3, thereby regulating translation elongation. Histidine methylation of RPL3 regulates translation elongation by slowing ribosome traversal on tyrosine codons: slower elongation provides enough time for proper folding of synthesized proteins and prevents cellular aggregation of tyrosine-rich proteins.</text>
</comment>
<keyword evidence="6" id="KW-0597">Phosphoprotein</keyword>
<keyword evidence="8" id="KW-0808">Transferase</keyword>